<dbReference type="Gene3D" id="3.30.1490.180">
    <property type="entry name" value="RNA polymerase ii"/>
    <property type="match status" value="1"/>
</dbReference>
<proteinExistence type="inferred from homology"/>
<keyword evidence="1 5" id="KW-0240">DNA-directed RNA polymerase</keyword>
<evidence type="ECO:0000259" key="6">
    <source>
        <dbReference type="SMART" id="SM00663"/>
    </source>
</evidence>
<dbReference type="InterPro" id="IPR045867">
    <property type="entry name" value="DNA-dir_RpoC_beta_prime"/>
</dbReference>
<evidence type="ECO:0000256" key="5">
    <source>
        <dbReference type="RuleBase" id="RU004279"/>
    </source>
</evidence>
<dbReference type="InterPro" id="IPR006592">
    <property type="entry name" value="RNA_pol_N"/>
</dbReference>
<feature type="domain" description="RNA polymerase N-terminal" evidence="6">
    <location>
        <begin position="117"/>
        <end position="371"/>
    </location>
</feature>
<evidence type="ECO:0000256" key="4">
    <source>
        <dbReference type="ARBA" id="ARBA00023163"/>
    </source>
</evidence>
<comment type="catalytic activity">
    <reaction evidence="5">
        <text>RNA(n) + a ribonucleoside 5'-triphosphate = RNA(n+1) + diphosphate</text>
        <dbReference type="Rhea" id="RHEA:21248"/>
        <dbReference type="Rhea" id="RHEA-COMP:14527"/>
        <dbReference type="Rhea" id="RHEA-COMP:17342"/>
        <dbReference type="ChEBI" id="CHEBI:33019"/>
        <dbReference type="ChEBI" id="CHEBI:61557"/>
        <dbReference type="ChEBI" id="CHEBI:140395"/>
        <dbReference type="EC" id="2.7.7.6"/>
    </reaction>
</comment>
<dbReference type="Pfam" id="PF04997">
    <property type="entry name" value="RNA_pol_Rpb1_1"/>
    <property type="match status" value="1"/>
</dbReference>
<dbReference type="InterPro" id="IPR007080">
    <property type="entry name" value="RNA_pol_Rpb1_1"/>
</dbReference>
<comment type="function">
    <text evidence="5">DNA-dependent RNA polymerase catalyzes the transcription of DNA into RNA using the four ribonucleoside triphosphates as substrates.</text>
</comment>
<dbReference type="PANTHER" id="PTHR19376">
    <property type="entry name" value="DNA-DIRECTED RNA POLYMERASE"/>
    <property type="match status" value="1"/>
</dbReference>
<dbReference type="Pfam" id="PF00623">
    <property type="entry name" value="RNA_pol_Rpb1_2"/>
    <property type="match status" value="1"/>
</dbReference>
<accession>A0A481YWS6</accession>
<dbReference type="SUPFAM" id="SSF64484">
    <property type="entry name" value="beta and beta-prime subunits of DNA dependent RNA-polymerase"/>
    <property type="match status" value="1"/>
</dbReference>
<evidence type="ECO:0000256" key="1">
    <source>
        <dbReference type="ARBA" id="ARBA00022478"/>
    </source>
</evidence>
<keyword evidence="4 5" id="KW-0804">Transcription</keyword>
<evidence type="ECO:0000256" key="3">
    <source>
        <dbReference type="ARBA" id="ARBA00022695"/>
    </source>
</evidence>
<dbReference type="EC" id="2.7.7.6" evidence="5"/>
<keyword evidence="3 5" id="KW-0548">Nucleotidyltransferase</keyword>
<keyword evidence="2 5" id="KW-0808">Transferase</keyword>
<gene>
    <name evidence="7" type="ORF">LCMAC202_00390</name>
</gene>
<reference evidence="7" key="1">
    <citation type="journal article" date="2019" name="MBio">
        <title>Virus Genomes from Deep Sea Sediments Expand the Ocean Megavirome and Support Independent Origins of Viral Gigantism.</title>
        <authorList>
            <person name="Backstrom D."/>
            <person name="Yutin N."/>
            <person name="Jorgensen S.L."/>
            <person name="Dharamshi J."/>
            <person name="Homa F."/>
            <person name="Zaremba-Niedwiedzka K."/>
            <person name="Spang A."/>
            <person name="Wolf Y.I."/>
            <person name="Koonin E.V."/>
            <person name="Ettema T.J."/>
        </authorList>
    </citation>
    <scope>NUCLEOTIDE SEQUENCE</scope>
</reference>
<evidence type="ECO:0000313" key="7">
    <source>
        <dbReference type="EMBL" id="QBK87703.1"/>
    </source>
</evidence>
<dbReference type="GO" id="GO:0000428">
    <property type="term" value="C:DNA-directed RNA polymerase complex"/>
    <property type="evidence" value="ECO:0007669"/>
    <property type="project" value="UniProtKB-KW"/>
</dbReference>
<dbReference type="EMBL" id="MK500369">
    <property type="protein sequence ID" value="QBK87703.1"/>
    <property type="molecule type" value="Genomic_DNA"/>
</dbReference>
<dbReference type="Gene3D" id="2.40.40.20">
    <property type="match status" value="1"/>
</dbReference>
<name>A0A481YWS6_9VIRU</name>
<dbReference type="GO" id="GO:0003677">
    <property type="term" value="F:DNA binding"/>
    <property type="evidence" value="ECO:0007669"/>
    <property type="project" value="InterPro"/>
</dbReference>
<dbReference type="GO" id="GO:0003899">
    <property type="term" value="F:DNA-directed RNA polymerase activity"/>
    <property type="evidence" value="ECO:0007669"/>
    <property type="project" value="UniProtKB-EC"/>
</dbReference>
<dbReference type="GO" id="GO:0006351">
    <property type="term" value="P:DNA-templated transcription"/>
    <property type="evidence" value="ECO:0007669"/>
    <property type="project" value="InterPro"/>
</dbReference>
<dbReference type="InterPro" id="IPR000722">
    <property type="entry name" value="RNA_pol_asu"/>
</dbReference>
<dbReference type="PANTHER" id="PTHR19376:SF32">
    <property type="entry name" value="DNA-DIRECTED RNA POLYMERASE III SUBUNIT RPC1"/>
    <property type="match status" value="1"/>
</dbReference>
<sequence>MIRNEIDLEINVLEHDRFIRYIDRLNIIVKKCSSVAYCADCNYPYPQIKELDGQIYKVYDSAGKKAPKKGCIEVEELRNILTKITIEDLKTMGFQPQERKVLRYGKIAEILHTFRPEWLILTDLPVLPPMSRPPDNEGDNRSDDDLTTSYTDIIKYNERLKETSLKEMTHANLLTLCQKHIKALFDNSDGTVTRSSGKVAKGIKERITGKNGHIRGKLMGKRVDCSARTVITADTSLRLNQLGVPEEFARTLSFPEKVTARNIRELTQFLEEGKLNTIVRNGNQIIRVPFALQAGRKLKLRYGDLAYRQLRDGDTVVFNRQPSLHRGSMMAHYMRVLPGKTFRLNLSTTTPYNADFDGRLESLLNSHCRQQGD</sequence>
<protein>
    <recommendedName>
        <fullName evidence="5">DNA-directed RNA polymerase subunit</fullName>
        <ecNumber evidence="5">2.7.7.6</ecNumber>
    </recommendedName>
</protein>
<comment type="similarity">
    <text evidence="5">Belongs to the RNA polymerase beta' chain family.</text>
</comment>
<organism evidence="7">
    <name type="scientific">Marseillevirus LCMAC202</name>
    <dbReference type="NCBI Taxonomy" id="2506606"/>
    <lineage>
        <taxon>Viruses</taxon>
        <taxon>Varidnaviria</taxon>
        <taxon>Bamfordvirae</taxon>
        <taxon>Nucleocytoviricota</taxon>
        <taxon>Megaviricetes</taxon>
        <taxon>Pimascovirales</taxon>
        <taxon>Pimascovirales incertae sedis</taxon>
        <taxon>Marseilleviridae</taxon>
    </lineage>
</organism>
<dbReference type="SMART" id="SM00663">
    <property type="entry name" value="RPOLA_N"/>
    <property type="match status" value="1"/>
</dbReference>
<evidence type="ECO:0000256" key="2">
    <source>
        <dbReference type="ARBA" id="ARBA00022679"/>
    </source>
</evidence>